<dbReference type="PANTHER" id="PTHR30616">
    <property type="entry name" value="UNCHARACTERIZED PROTEIN YFIH"/>
    <property type="match status" value="1"/>
</dbReference>
<evidence type="ECO:0000313" key="11">
    <source>
        <dbReference type="EMBL" id="MBB5270582.1"/>
    </source>
</evidence>
<dbReference type="EMBL" id="JACHGB010000001">
    <property type="protein sequence ID" value="MBB5270582.1"/>
    <property type="molecule type" value="Genomic_DNA"/>
</dbReference>
<accession>A0A7W8M7I1</accession>
<keyword evidence="3" id="KW-0808">Transferase</keyword>
<evidence type="ECO:0000256" key="5">
    <source>
        <dbReference type="ARBA" id="ARBA00022801"/>
    </source>
</evidence>
<dbReference type="InterPro" id="IPR003730">
    <property type="entry name" value="Cu_polyphenol_OxRdtase"/>
</dbReference>
<comment type="catalytic activity">
    <reaction evidence="7">
        <text>adenosine + H2O + H(+) = inosine + NH4(+)</text>
        <dbReference type="Rhea" id="RHEA:24408"/>
        <dbReference type="ChEBI" id="CHEBI:15377"/>
        <dbReference type="ChEBI" id="CHEBI:15378"/>
        <dbReference type="ChEBI" id="CHEBI:16335"/>
        <dbReference type="ChEBI" id="CHEBI:17596"/>
        <dbReference type="ChEBI" id="CHEBI:28938"/>
        <dbReference type="EC" id="3.5.4.4"/>
    </reaction>
    <physiologicalReaction direction="left-to-right" evidence="7">
        <dbReference type="Rhea" id="RHEA:24409"/>
    </physiologicalReaction>
</comment>
<evidence type="ECO:0000256" key="2">
    <source>
        <dbReference type="ARBA" id="ARBA00007353"/>
    </source>
</evidence>
<evidence type="ECO:0000256" key="6">
    <source>
        <dbReference type="ARBA" id="ARBA00022833"/>
    </source>
</evidence>
<keyword evidence="6" id="KW-0862">Zinc</keyword>
<dbReference type="GO" id="GO:0017061">
    <property type="term" value="F:S-methyl-5-thioadenosine phosphorylase activity"/>
    <property type="evidence" value="ECO:0007669"/>
    <property type="project" value="UniProtKB-EC"/>
</dbReference>
<evidence type="ECO:0000313" key="12">
    <source>
        <dbReference type="Proteomes" id="UP000532440"/>
    </source>
</evidence>
<dbReference type="GO" id="GO:0005507">
    <property type="term" value="F:copper ion binding"/>
    <property type="evidence" value="ECO:0007669"/>
    <property type="project" value="TreeGrafter"/>
</dbReference>
<comment type="catalytic activity">
    <reaction evidence="1">
        <text>inosine + phosphate = alpha-D-ribose 1-phosphate + hypoxanthine</text>
        <dbReference type="Rhea" id="RHEA:27646"/>
        <dbReference type="ChEBI" id="CHEBI:17368"/>
        <dbReference type="ChEBI" id="CHEBI:17596"/>
        <dbReference type="ChEBI" id="CHEBI:43474"/>
        <dbReference type="ChEBI" id="CHEBI:57720"/>
        <dbReference type="EC" id="2.4.2.1"/>
    </reaction>
    <physiologicalReaction direction="left-to-right" evidence="1">
        <dbReference type="Rhea" id="RHEA:27647"/>
    </physiologicalReaction>
</comment>
<protein>
    <recommendedName>
        <fullName evidence="10">Purine nucleoside phosphorylase</fullName>
    </recommendedName>
</protein>
<dbReference type="RefSeq" id="WP_183964028.1">
    <property type="nucleotide sequence ID" value="NZ_BAABEW010000004.1"/>
</dbReference>
<dbReference type="SUPFAM" id="SSF64438">
    <property type="entry name" value="CNF1/YfiH-like putative cysteine hydrolases"/>
    <property type="match status" value="1"/>
</dbReference>
<evidence type="ECO:0000256" key="9">
    <source>
        <dbReference type="ARBA" id="ARBA00049893"/>
    </source>
</evidence>
<keyword evidence="4" id="KW-0479">Metal-binding</keyword>
<dbReference type="NCBIfam" id="TIGR00726">
    <property type="entry name" value="peptidoglycan editing factor PgeF"/>
    <property type="match status" value="1"/>
</dbReference>
<evidence type="ECO:0000256" key="1">
    <source>
        <dbReference type="ARBA" id="ARBA00000553"/>
    </source>
</evidence>
<dbReference type="CDD" id="cd16833">
    <property type="entry name" value="YfiH"/>
    <property type="match status" value="1"/>
</dbReference>
<organism evidence="11 12">
    <name type="scientific">Quisquiliibacterium transsilvanicum</name>
    <dbReference type="NCBI Taxonomy" id="1549638"/>
    <lineage>
        <taxon>Bacteria</taxon>
        <taxon>Pseudomonadati</taxon>
        <taxon>Pseudomonadota</taxon>
        <taxon>Betaproteobacteria</taxon>
        <taxon>Burkholderiales</taxon>
        <taxon>Burkholderiaceae</taxon>
        <taxon>Quisquiliibacterium</taxon>
    </lineage>
</organism>
<dbReference type="GO" id="GO:0016787">
    <property type="term" value="F:hydrolase activity"/>
    <property type="evidence" value="ECO:0007669"/>
    <property type="project" value="UniProtKB-KW"/>
</dbReference>
<comment type="caution">
    <text evidence="11">The sequence shown here is derived from an EMBL/GenBank/DDBJ whole genome shotgun (WGS) entry which is preliminary data.</text>
</comment>
<keyword evidence="12" id="KW-1185">Reference proteome</keyword>
<evidence type="ECO:0000256" key="7">
    <source>
        <dbReference type="ARBA" id="ARBA00047989"/>
    </source>
</evidence>
<evidence type="ECO:0000256" key="10">
    <source>
        <dbReference type="RuleBase" id="RU361274"/>
    </source>
</evidence>
<gene>
    <name evidence="11" type="ORF">HNQ70_000566</name>
</gene>
<sequence>MSSTNASRPADPAPAHLLLPDWPAPPGVHGFVTLRSGGVSRDGWGRAGGLPGGWNLGGHCGDDPGDVARNRALLRQRLPGEPRWLDQVHGTTVLDADAPAPGAQRVPQADAAVTARPGTVLAVLTADCLPVLLCNVSGSVAGVAHAGWRGLAHGVLERTVEALARRSGDRRWIAWLGPAIGPCCFEVGDEVRQVFVAQDAAAAQAFAAGARPGKWQADLYALARIWLAGCGVQSVHGGGACTACDSGRFYSYRRDRVTGRMASVAWLG</sequence>
<dbReference type="InterPro" id="IPR038371">
    <property type="entry name" value="Cu_polyphenol_OxRdtase_sf"/>
</dbReference>
<name>A0A7W8M7I1_9BURK</name>
<comment type="catalytic activity">
    <reaction evidence="9">
        <text>S-methyl-5'-thioadenosine + phosphate = 5-(methylsulfanyl)-alpha-D-ribose 1-phosphate + adenine</text>
        <dbReference type="Rhea" id="RHEA:11852"/>
        <dbReference type="ChEBI" id="CHEBI:16708"/>
        <dbReference type="ChEBI" id="CHEBI:17509"/>
        <dbReference type="ChEBI" id="CHEBI:43474"/>
        <dbReference type="ChEBI" id="CHEBI:58533"/>
        <dbReference type="EC" id="2.4.2.28"/>
    </reaction>
    <physiologicalReaction direction="left-to-right" evidence="9">
        <dbReference type="Rhea" id="RHEA:11853"/>
    </physiologicalReaction>
</comment>
<keyword evidence="5" id="KW-0378">Hydrolase</keyword>
<reference evidence="11 12" key="1">
    <citation type="submission" date="2020-08" db="EMBL/GenBank/DDBJ databases">
        <title>Genomic Encyclopedia of Type Strains, Phase IV (KMG-IV): sequencing the most valuable type-strain genomes for metagenomic binning, comparative biology and taxonomic classification.</title>
        <authorList>
            <person name="Goeker M."/>
        </authorList>
    </citation>
    <scope>NUCLEOTIDE SEQUENCE [LARGE SCALE GENOMIC DNA]</scope>
    <source>
        <strain evidence="11 12">DSM 29781</strain>
    </source>
</reference>
<dbReference type="Pfam" id="PF02578">
    <property type="entry name" value="Cu-oxidase_4"/>
    <property type="match status" value="1"/>
</dbReference>
<dbReference type="Proteomes" id="UP000532440">
    <property type="component" value="Unassembled WGS sequence"/>
</dbReference>
<evidence type="ECO:0000256" key="8">
    <source>
        <dbReference type="ARBA" id="ARBA00048968"/>
    </source>
</evidence>
<dbReference type="InterPro" id="IPR011324">
    <property type="entry name" value="Cytotoxic_necrot_fac-like_cat"/>
</dbReference>
<comment type="similarity">
    <text evidence="2 10">Belongs to the purine nucleoside phosphorylase YfiH/LACC1 family.</text>
</comment>
<proteinExistence type="inferred from homology"/>
<evidence type="ECO:0000256" key="4">
    <source>
        <dbReference type="ARBA" id="ARBA00022723"/>
    </source>
</evidence>
<evidence type="ECO:0000256" key="3">
    <source>
        <dbReference type="ARBA" id="ARBA00022679"/>
    </source>
</evidence>
<dbReference type="Gene3D" id="3.60.140.10">
    <property type="entry name" value="CNF1/YfiH-like putative cysteine hydrolases"/>
    <property type="match status" value="1"/>
</dbReference>
<dbReference type="AlphaFoldDB" id="A0A7W8M7I1"/>
<comment type="catalytic activity">
    <reaction evidence="8">
        <text>adenosine + phosphate = alpha-D-ribose 1-phosphate + adenine</text>
        <dbReference type="Rhea" id="RHEA:27642"/>
        <dbReference type="ChEBI" id="CHEBI:16335"/>
        <dbReference type="ChEBI" id="CHEBI:16708"/>
        <dbReference type="ChEBI" id="CHEBI:43474"/>
        <dbReference type="ChEBI" id="CHEBI:57720"/>
        <dbReference type="EC" id="2.4.2.1"/>
    </reaction>
    <physiologicalReaction direction="left-to-right" evidence="8">
        <dbReference type="Rhea" id="RHEA:27643"/>
    </physiologicalReaction>
</comment>
<dbReference type="PANTHER" id="PTHR30616:SF2">
    <property type="entry name" value="PURINE NUCLEOSIDE PHOSPHORYLASE LACC1"/>
    <property type="match status" value="1"/>
</dbReference>